<evidence type="ECO:0000313" key="1">
    <source>
        <dbReference type="EMBL" id="QJA97839.1"/>
    </source>
</evidence>
<dbReference type="EMBL" id="MT143529">
    <property type="protein sequence ID" value="QJA97839.1"/>
    <property type="molecule type" value="Genomic_DNA"/>
</dbReference>
<dbReference type="AlphaFoldDB" id="A0A6M3LUS3"/>
<reference evidence="1" key="1">
    <citation type="submission" date="2020-03" db="EMBL/GenBank/DDBJ databases">
        <title>The deep terrestrial virosphere.</title>
        <authorList>
            <person name="Holmfeldt K."/>
            <person name="Nilsson E."/>
            <person name="Simone D."/>
            <person name="Lopez-Fernandez M."/>
            <person name="Wu X."/>
            <person name="de Brujin I."/>
            <person name="Lundin D."/>
            <person name="Andersson A."/>
            <person name="Bertilsson S."/>
            <person name="Dopson M."/>
        </authorList>
    </citation>
    <scope>NUCLEOTIDE SEQUENCE</scope>
    <source>
        <strain evidence="1">MM415B05916</strain>
    </source>
</reference>
<proteinExistence type="predicted"/>
<sequence length="58" mass="6498">MNPITLITLQDRKINGKCGCCGIPIKETTDKEKDYTIINHHEVGDLLVHNSHLNKGVK</sequence>
<name>A0A6M3LUS3_9ZZZZ</name>
<accession>A0A6M3LUS3</accession>
<gene>
    <name evidence="1" type="ORF">MM415B05916_0009</name>
</gene>
<protein>
    <submittedName>
        <fullName evidence="1">Uncharacterized protein</fullName>
    </submittedName>
</protein>
<organism evidence="1">
    <name type="scientific">viral metagenome</name>
    <dbReference type="NCBI Taxonomy" id="1070528"/>
    <lineage>
        <taxon>unclassified sequences</taxon>
        <taxon>metagenomes</taxon>
        <taxon>organismal metagenomes</taxon>
    </lineage>
</organism>